<evidence type="ECO:0000256" key="2">
    <source>
        <dbReference type="SAM" id="Phobius"/>
    </source>
</evidence>
<gene>
    <name evidence="5" type="primary">Aste57867_14247</name>
    <name evidence="4" type="ORF">As57867_014196</name>
    <name evidence="5" type="ORF">ASTE57867_14247</name>
</gene>
<keyword evidence="3" id="KW-0732">Signal</keyword>
<comment type="similarity">
    <text evidence="1">Belongs to the peptidase C69 family. Secernin subfamily.</text>
</comment>
<dbReference type="EMBL" id="VJMH01005532">
    <property type="protein sequence ID" value="KAF0694905.1"/>
    <property type="molecule type" value="Genomic_DNA"/>
</dbReference>
<feature type="transmembrane region" description="Helical" evidence="2">
    <location>
        <begin position="636"/>
        <end position="658"/>
    </location>
</feature>
<feature type="chain" id="PRO_5036355513" evidence="3">
    <location>
        <begin position="19"/>
        <end position="673"/>
    </location>
</feature>
<dbReference type="InterPro" id="IPR005322">
    <property type="entry name" value="Peptidase_C69"/>
</dbReference>
<reference evidence="5 6" key="1">
    <citation type="submission" date="2019-03" db="EMBL/GenBank/DDBJ databases">
        <authorList>
            <person name="Gaulin E."/>
            <person name="Dumas B."/>
        </authorList>
    </citation>
    <scope>NUCLEOTIDE SEQUENCE [LARGE SCALE GENOMIC DNA]</scope>
    <source>
        <strain evidence="5">CBS 568.67</strain>
    </source>
</reference>
<dbReference type="GO" id="GO:0006508">
    <property type="term" value="P:proteolysis"/>
    <property type="evidence" value="ECO:0007669"/>
    <property type="project" value="InterPro"/>
</dbReference>
<dbReference type="PANTHER" id="PTHR12994">
    <property type="entry name" value="SECERNIN"/>
    <property type="match status" value="1"/>
</dbReference>
<evidence type="ECO:0000313" key="6">
    <source>
        <dbReference type="Proteomes" id="UP000332933"/>
    </source>
</evidence>
<keyword evidence="2" id="KW-1133">Transmembrane helix</keyword>
<dbReference type="GO" id="GO:0016805">
    <property type="term" value="F:dipeptidase activity"/>
    <property type="evidence" value="ECO:0007669"/>
    <property type="project" value="InterPro"/>
</dbReference>
<keyword evidence="2" id="KW-0812">Transmembrane</keyword>
<evidence type="ECO:0000256" key="3">
    <source>
        <dbReference type="SAM" id="SignalP"/>
    </source>
</evidence>
<dbReference type="PANTHER" id="PTHR12994:SF17">
    <property type="entry name" value="LD30995P"/>
    <property type="match status" value="1"/>
</dbReference>
<dbReference type="GO" id="GO:0070004">
    <property type="term" value="F:cysteine-type exopeptidase activity"/>
    <property type="evidence" value="ECO:0007669"/>
    <property type="project" value="InterPro"/>
</dbReference>
<dbReference type="AlphaFoldDB" id="A0A485L111"/>
<reference evidence="4" key="2">
    <citation type="submission" date="2019-06" db="EMBL/GenBank/DDBJ databases">
        <title>Genomics analysis of Aphanomyces spp. identifies a new class of oomycete effector associated with host adaptation.</title>
        <authorList>
            <person name="Gaulin E."/>
        </authorList>
    </citation>
    <scope>NUCLEOTIDE SEQUENCE</scope>
    <source>
        <strain evidence="4">CBS 578.67</strain>
    </source>
</reference>
<keyword evidence="6" id="KW-1185">Reference proteome</keyword>
<organism evidence="5 6">
    <name type="scientific">Aphanomyces stellatus</name>
    <dbReference type="NCBI Taxonomy" id="120398"/>
    <lineage>
        <taxon>Eukaryota</taxon>
        <taxon>Sar</taxon>
        <taxon>Stramenopiles</taxon>
        <taxon>Oomycota</taxon>
        <taxon>Saprolegniomycetes</taxon>
        <taxon>Saprolegniales</taxon>
        <taxon>Verrucalvaceae</taxon>
        <taxon>Aphanomyces</taxon>
    </lineage>
</organism>
<accession>A0A485L111</accession>
<dbReference type="Pfam" id="PF03577">
    <property type="entry name" value="Peptidase_C69"/>
    <property type="match status" value="1"/>
</dbReference>
<evidence type="ECO:0000313" key="4">
    <source>
        <dbReference type="EMBL" id="KAF0694905.1"/>
    </source>
</evidence>
<name>A0A485L111_9STRA</name>
<dbReference type="OrthoDB" id="5175656at2759"/>
<proteinExistence type="inferred from homology"/>
<evidence type="ECO:0000313" key="5">
    <source>
        <dbReference type="EMBL" id="VFT91072.1"/>
    </source>
</evidence>
<protein>
    <submittedName>
        <fullName evidence="5">Aste57867_14247 protein</fullName>
    </submittedName>
</protein>
<feature type="signal peptide" evidence="3">
    <location>
        <begin position="1"/>
        <end position="18"/>
    </location>
</feature>
<sequence>MWIRSCLAVLLACHIAHSCTLIAVGRNATADGSTFVAQTDDAGSDARDVRVVRVPAMVHPAGSQRAILGIPQNGFPRYVTRDRGPAYMPPDDSNNLTAWTPALGAIPEVNATFAYWESHYGMQNERQLGIAESSCGAKTVGWPSSLPFGHNLLNTMQLTQIALERCDTAVCAIQTMGALAEQHGFYGATNMDEHAPPYTSSGDALAITDRLGNVWLFHILTGPRNASAIWAAMRVPDTHVAVVPNTFVIRGLNLSDPANYLASANVVSFAIAQGWSDPAAPFDFTAAYGYCPPADTLPGVVKPLYGGRRLWRVFDWVAPSLALDPTLGFHTRVATYPVSVQPDAPLAAQTLVDIFQDHYEGTPFDLTQGVAAGPYHDPARFTAKSVEVYGHWERPISIHRCAYAVIVQARSWLADATGGVVWYGHGEPANTVFFPIACGQDAVAPVFTAGLRSVFDTTSTFWAFHFTQNWAHLRYDAIHGGEIRPRRDAYQQQAFALQRTTDTACSATEKNSTVACVAHHYDALMTNVTAAWWQFAWTLVPKYCDGAVLFAEGFNQSAPPYYPSEWLNQTEYVRYPRLYSPSPEALAQSAFASAVASDNPVPGTLTHEADAVAPFVVPGPMVLAASTETHGLSEGFLLGVVVGLVASLVIGLVAAIGFQTRRMPLDDECRRPA</sequence>
<dbReference type="EMBL" id="CAADRA010005553">
    <property type="protein sequence ID" value="VFT91072.1"/>
    <property type="molecule type" value="Genomic_DNA"/>
</dbReference>
<evidence type="ECO:0000256" key="1">
    <source>
        <dbReference type="ARBA" id="ARBA00005705"/>
    </source>
</evidence>
<dbReference type="Proteomes" id="UP000332933">
    <property type="component" value="Unassembled WGS sequence"/>
</dbReference>
<keyword evidence="2" id="KW-0472">Membrane</keyword>